<keyword evidence="2" id="KW-1185">Reference proteome</keyword>
<evidence type="ECO:0000313" key="2">
    <source>
        <dbReference type="Proteomes" id="UP000301870"/>
    </source>
</evidence>
<gene>
    <name evidence="3" type="primary">LOC111363048</name>
</gene>
<accession>A0A9J7J1S3</accession>
<feature type="compositionally biased region" description="Low complexity" evidence="1">
    <location>
        <begin position="168"/>
        <end position="177"/>
    </location>
</feature>
<dbReference type="Proteomes" id="UP000301870">
    <property type="component" value="Unplaced"/>
</dbReference>
<feature type="region of interest" description="Disordered" evidence="1">
    <location>
        <begin position="154"/>
        <end position="177"/>
    </location>
</feature>
<evidence type="ECO:0000256" key="1">
    <source>
        <dbReference type="SAM" id="MobiDB-lite"/>
    </source>
</evidence>
<feature type="compositionally biased region" description="Basic and acidic residues" evidence="1">
    <location>
        <begin position="47"/>
        <end position="61"/>
    </location>
</feature>
<organism evidence="2 3">
    <name type="scientific">Spodoptera litura</name>
    <name type="common">Asian cotton leafworm</name>
    <dbReference type="NCBI Taxonomy" id="69820"/>
    <lineage>
        <taxon>Eukaryota</taxon>
        <taxon>Metazoa</taxon>
        <taxon>Ecdysozoa</taxon>
        <taxon>Arthropoda</taxon>
        <taxon>Hexapoda</taxon>
        <taxon>Insecta</taxon>
        <taxon>Pterygota</taxon>
        <taxon>Neoptera</taxon>
        <taxon>Endopterygota</taxon>
        <taxon>Lepidoptera</taxon>
        <taxon>Glossata</taxon>
        <taxon>Ditrysia</taxon>
        <taxon>Noctuoidea</taxon>
        <taxon>Noctuidae</taxon>
        <taxon>Amphipyrinae</taxon>
        <taxon>Spodoptera</taxon>
    </lineage>
</organism>
<evidence type="ECO:0000313" key="3">
    <source>
        <dbReference type="RefSeq" id="XP_022835604.1"/>
    </source>
</evidence>
<reference evidence="3" key="1">
    <citation type="submission" date="2025-08" db="UniProtKB">
        <authorList>
            <consortium name="RefSeq"/>
        </authorList>
    </citation>
    <scope>IDENTIFICATION</scope>
    <source>
        <strain evidence="3">Ishihara</strain>
        <tissue evidence="3">Whole body</tissue>
    </source>
</reference>
<dbReference type="AlphaFoldDB" id="A0A9J7J1S3"/>
<dbReference type="KEGG" id="sliu:111363048"/>
<sequence>MTPVINNYVLEANKRNGYKIKYNNEDKKTTRNYKNLILASSYGNQKERSIDLDRDSNKDADFNDFDDSKDDTAGSDTYFLVNSKVIKKVLEKEEEKSDFELKKPPVKDNEDISTNEIEAVKEKLQNMIVKAQADVDYDKMEALKFYAYILNEENGQRMPSKNSDSDSDVSLPSDTYS</sequence>
<proteinExistence type="predicted"/>
<name>A0A9J7J1S3_SPOLT</name>
<dbReference type="RefSeq" id="XP_022835604.1">
    <property type="nucleotide sequence ID" value="XM_022979836.1"/>
</dbReference>
<protein>
    <submittedName>
        <fullName evidence="3">Uncharacterized protein LOC111363048</fullName>
    </submittedName>
</protein>
<feature type="region of interest" description="Disordered" evidence="1">
    <location>
        <begin position="47"/>
        <end position="72"/>
    </location>
</feature>
<dbReference type="GeneID" id="111363048"/>